<organism evidence="2 3">
    <name type="scientific">Crotalaria pallida</name>
    <name type="common">Smooth rattlebox</name>
    <name type="synonym">Crotalaria striata</name>
    <dbReference type="NCBI Taxonomy" id="3830"/>
    <lineage>
        <taxon>Eukaryota</taxon>
        <taxon>Viridiplantae</taxon>
        <taxon>Streptophyta</taxon>
        <taxon>Embryophyta</taxon>
        <taxon>Tracheophyta</taxon>
        <taxon>Spermatophyta</taxon>
        <taxon>Magnoliopsida</taxon>
        <taxon>eudicotyledons</taxon>
        <taxon>Gunneridae</taxon>
        <taxon>Pentapetalae</taxon>
        <taxon>rosids</taxon>
        <taxon>fabids</taxon>
        <taxon>Fabales</taxon>
        <taxon>Fabaceae</taxon>
        <taxon>Papilionoideae</taxon>
        <taxon>50 kb inversion clade</taxon>
        <taxon>genistoids sensu lato</taxon>
        <taxon>core genistoids</taxon>
        <taxon>Crotalarieae</taxon>
        <taxon>Crotalaria</taxon>
    </lineage>
</organism>
<feature type="region of interest" description="Disordered" evidence="1">
    <location>
        <begin position="177"/>
        <end position="197"/>
    </location>
</feature>
<reference evidence="2 3" key="1">
    <citation type="submission" date="2024-01" db="EMBL/GenBank/DDBJ databases">
        <title>The genomes of 5 underutilized Papilionoideae crops provide insights into root nodulation and disease resistanc.</title>
        <authorList>
            <person name="Yuan L."/>
        </authorList>
    </citation>
    <scope>NUCLEOTIDE SEQUENCE [LARGE SCALE GENOMIC DNA]</scope>
    <source>
        <strain evidence="2">ZHUSHIDOU_FW_LH</strain>
        <tissue evidence="2">Leaf</tissue>
    </source>
</reference>
<dbReference type="EMBL" id="JAYWIO010000003">
    <property type="protein sequence ID" value="KAK7272912.1"/>
    <property type="molecule type" value="Genomic_DNA"/>
</dbReference>
<name>A0AAN9FAI7_CROPI</name>
<dbReference type="Proteomes" id="UP001372338">
    <property type="component" value="Unassembled WGS sequence"/>
</dbReference>
<evidence type="ECO:0000313" key="3">
    <source>
        <dbReference type="Proteomes" id="UP001372338"/>
    </source>
</evidence>
<proteinExistence type="predicted"/>
<evidence type="ECO:0000256" key="1">
    <source>
        <dbReference type="SAM" id="MobiDB-lite"/>
    </source>
</evidence>
<evidence type="ECO:0000313" key="2">
    <source>
        <dbReference type="EMBL" id="KAK7272912.1"/>
    </source>
</evidence>
<protein>
    <submittedName>
        <fullName evidence="2">Uncharacterized protein</fullName>
    </submittedName>
</protein>
<comment type="caution">
    <text evidence="2">The sequence shown here is derived from an EMBL/GenBank/DDBJ whole genome shotgun (WGS) entry which is preliminary data.</text>
</comment>
<gene>
    <name evidence="2" type="ORF">RIF29_13954</name>
</gene>
<keyword evidence="3" id="KW-1185">Reference proteome</keyword>
<accession>A0AAN9FAI7</accession>
<dbReference type="AlphaFoldDB" id="A0AAN9FAI7"/>
<sequence length="408" mass="45967">MDIIPNVHRKGENKESKRFERYNRRRNGLTLRGKQLSQDNNSTPYWAEQAHKAPQHNFPYKYRHAIGAKVCSLIPTLKNYVWLDPLITGGDVHGGTALLPFEEEVTVAPHCCRSIPPSTAKPSPFNTLRFAYSNSDLQPPPHRDALDGVQTHCGDERRGVRFPWKQRSRVGVSAGFKSAMMPDPRHALTRPPSSHSSMFAVATRDNHDSRNRRRIESFHRRSNSRWFFLLPVLVVPGDTLITIAAAATPTCKQQHQHVAADAASLGHDGHLILQRLEQGSAKSHDDMVVSSITHAYCDHFNLSLIMTSTSLLEFPLQITQPKPTTSSYPLPRHPCLSRSLRAKRRSLSRSLLGIPALLSQVLPNDLSITTYRVFGRKRMKNTRQPPIPTIKEEMPHCQEGAGHINIQK</sequence>